<dbReference type="RefSeq" id="WP_170115219.1">
    <property type="nucleotide sequence ID" value="NZ_QGGU01000007.1"/>
</dbReference>
<dbReference type="Proteomes" id="UP000245790">
    <property type="component" value="Unassembled WGS sequence"/>
</dbReference>
<comment type="caution">
    <text evidence="6">The sequence shown here is derived from an EMBL/GenBank/DDBJ whole genome shotgun (WGS) entry which is preliminary data.</text>
</comment>
<evidence type="ECO:0000256" key="4">
    <source>
        <dbReference type="SAM" id="SignalP"/>
    </source>
</evidence>
<dbReference type="InterPro" id="IPR027589">
    <property type="entry name" value="Choice_anch_B"/>
</dbReference>
<keyword evidence="7" id="KW-1185">Reference proteome</keyword>
<evidence type="ECO:0000256" key="1">
    <source>
        <dbReference type="ARBA" id="ARBA00022729"/>
    </source>
</evidence>
<keyword evidence="3" id="KW-0106">Calcium</keyword>
<dbReference type="GO" id="GO:0005576">
    <property type="term" value="C:extracellular region"/>
    <property type="evidence" value="ECO:0007669"/>
    <property type="project" value="TreeGrafter"/>
</dbReference>
<dbReference type="PANTHER" id="PTHR38787:SF3">
    <property type="entry name" value="REGULATORY P DOMAIN-CONTAINING PROTEIN"/>
    <property type="match status" value="1"/>
</dbReference>
<proteinExistence type="predicted"/>
<name>A0A316FPC4_9GAMM</name>
<dbReference type="PANTHER" id="PTHR38787">
    <property type="entry name" value="REGULATORY P DOMAIN-CONTAINING PROTEIN"/>
    <property type="match status" value="1"/>
</dbReference>
<dbReference type="GO" id="GO:0007154">
    <property type="term" value="P:cell communication"/>
    <property type="evidence" value="ECO:0007669"/>
    <property type="project" value="InterPro"/>
</dbReference>
<dbReference type="Pfam" id="PF03160">
    <property type="entry name" value="Calx-beta"/>
    <property type="match status" value="2"/>
</dbReference>
<evidence type="ECO:0000313" key="6">
    <source>
        <dbReference type="EMBL" id="PWK50065.1"/>
    </source>
</evidence>
<dbReference type="AlphaFoldDB" id="A0A316FPC4"/>
<dbReference type="Pfam" id="PF08309">
    <property type="entry name" value="LVIVD"/>
    <property type="match status" value="2"/>
</dbReference>
<evidence type="ECO:0000313" key="7">
    <source>
        <dbReference type="Proteomes" id="UP000245790"/>
    </source>
</evidence>
<feature type="chain" id="PRO_5016275281" evidence="4">
    <location>
        <begin position="25"/>
        <end position="918"/>
    </location>
</feature>
<dbReference type="InterPro" id="IPR038081">
    <property type="entry name" value="CalX-like_sf"/>
</dbReference>
<evidence type="ECO:0000256" key="2">
    <source>
        <dbReference type="ARBA" id="ARBA00022737"/>
    </source>
</evidence>
<dbReference type="SMART" id="SM00237">
    <property type="entry name" value="Calx_beta"/>
    <property type="match status" value="1"/>
</dbReference>
<organism evidence="6 7">
    <name type="scientific">Pleionea mediterranea</name>
    <dbReference type="NCBI Taxonomy" id="523701"/>
    <lineage>
        <taxon>Bacteria</taxon>
        <taxon>Pseudomonadati</taxon>
        <taxon>Pseudomonadota</taxon>
        <taxon>Gammaproteobacteria</taxon>
        <taxon>Oceanospirillales</taxon>
        <taxon>Pleioneaceae</taxon>
        <taxon>Pleionea</taxon>
    </lineage>
</organism>
<reference evidence="6 7" key="1">
    <citation type="submission" date="2018-05" db="EMBL/GenBank/DDBJ databases">
        <title>Genomic Encyclopedia of Type Strains, Phase IV (KMG-IV): sequencing the most valuable type-strain genomes for metagenomic binning, comparative biology and taxonomic classification.</title>
        <authorList>
            <person name="Goeker M."/>
        </authorList>
    </citation>
    <scope>NUCLEOTIDE SEQUENCE [LARGE SCALE GENOMIC DNA]</scope>
    <source>
        <strain evidence="6 7">DSM 25350</strain>
    </source>
</reference>
<dbReference type="SUPFAM" id="SSF141072">
    <property type="entry name" value="CalX-like"/>
    <property type="match status" value="2"/>
</dbReference>
<dbReference type="InterPro" id="IPR003644">
    <property type="entry name" value="Calx_beta"/>
</dbReference>
<accession>A0A316FPC4</accession>
<sequence>MIKYLSIKYFLLASLLLLATQAWTHSEPSKSRYVSEHGEDKGFCDNPIRPCKTISYAVSKANKGDKVLVASGQYSISSAEELFYLKSELVPVLAGYNRFDHFQSQSPNVNKSFLTGVPPEMVPDLRRNGFHVIADGKASQLSASVAAKMKEVESLKQKQTAVDCVNGRAGNFRCNNIDLLAHVPLNAFSSFPSSGNDIWGHVDLNNNNEYAIMGVQNGVAVFDVTDPENPVEVGTVSGSSASWRDIKVYQYFDDSLNSWRAFAYATVDGRSDGVSIIDLNDLPNSISLVERNNSVGNAHNVYISNVDYSLNIVEENTQAKLQLVGSSNFQGSFHSYSLDNPATINVENGQSSFQGYTHDGASVTIDDSRKDSGCVNSNGVNCTVFVDFNEKQMYLWDITNPADTQQLGMAEYNDVPSSAKYVHSGWVTEDKRYILLHDEFDESRANINTTVRIFQIDDLRNPVQVGQWTGPTGAIDHNGFVRGNRYYMSTYERGLTVLDITDPTSPIEVGYFDTFPSNNNPSYNGAWGAYPFLPSGNILVSDINSGLYILKDNTKQHNEGQLQFKKAQLTLDRGQTVDINVQRTDTGSNPGATSVKFDFLSGSASSSSDFSLNKGILEWAAGDTSDKQISINISDFPPNSQPTESFFLRLTDPKNGATIGDNGYLTITLNGEPEPGAVQFTTANADIAEENNSITITVERLGGSKGVATVDYVLSGVTATAAEDYVDTSGTLQWQDGDRDDKSFEITINADTTEEGDESFNVILQSATGASLGNTSEMQVTILDDDTNTAPSVSIQEDFEVNTGQTVELTASATDAENHTVTFAWEQTAGESVELSNATSATTSFIAPDYAGELSFQVTASDVLGAQATASVTVTVVAPSDNGDNSDNGGNEDGGSSGGLLFWTSLMLVFFSRLRKRG</sequence>
<keyword evidence="2" id="KW-0677">Repeat</keyword>
<dbReference type="Gene3D" id="2.60.40.2030">
    <property type="match status" value="2"/>
</dbReference>
<dbReference type="InterPro" id="IPR013783">
    <property type="entry name" value="Ig-like_fold"/>
</dbReference>
<evidence type="ECO:0000256" key="3">
    <source>
        <dbReference type="ARBA" id="ARBA00022837"/>
    </source>
</evidence>
<dbReference type="EMBL" id="QGGU01000007">
    <property type="protein sequence ID" value="PWK50065.1"/>
    <property type="molecule type" value="Genomic_DNA"/>
</dbReference>
<protein>
    <submittedName>
        <fullName evidence="6">Choice-of-anchor B domain-containing protein</fullName>
    </submittedName>
</protein>
<feature type="signal peptide" evidence="4">
    <location>
        <begin position="1"/>
        <end position="24"/>
    </location>
</feature>
<keyword evidence="1 4" id="KW-0732">Signal</keyword>
<dbReference type="GO" id="GO:0016020">
    <property type="term" value="C:membrane"/>
    <property type="evidence" value="ECO:0007669"/>
    <property type="project" value="InterPro"/>
</dbReference>
<dbReference type="InterPro" id="IPR013211">
    <property type="entry name" value="LVIVD"/>
</dbReference>
<dbReference type="NCBIfam" id="TIGR04312">
    <property type="entry name" value="choice_anch_B"/>
    <property type="match status" value="1"/>
</dbReference>
<dbReference type="Pfam" id="PF22352">
    <property type="entry name" value="K319L-like_PKD"/>
    <property type="match status" value="1"/>
</dbReference>
<dbReference type="Gene3D" id="2.60.40.10">
    <property type="entry name" value="Immunoglobulins"/>
    <property type="match status" value="1"/>
</dbReference>
<feature type="domain" description="Calx-beta" evidence="5">
    <location>
        <begin position="665"/>
        <end position="765"/>
    </location>
</feature>
<evidence type="ECO:0000259" key="5">
    <source>
        <dbReference type="SMART" id="SM00237"/>
    </source>
</evidence>
<gene>
    <name evidence="6" type="ORF">C8D97_107232</name>
</gene>